<dbReference type="RefSeq" id="WP_338749740.1">
    <property type="nucleotide sequence ID" value="NZ_CP147404.1"/>
</dbReference>
<dbReference type="Proteomes" id="UP001387364">
    <property type="component" value="Chromosome"/>
</dbReference>
<evidence type="ECO:0000313" key="3">
    <source>
        <dbReference type="EMBL" id="WXB91843.1"/>
    </source>
</evidence>
<gene>
    <name evidence="3" type="ORF">WDJ61_11245</name>
</gene>
<keyword evidence="2" id="KW-0812">Transmembrane</keyword>
<feature type="region of interest" description="Disordered" evidence="1">
    <location>
        <begin position="21"/>
        <end position="47"/>
    </location>
</feature>
<evidence type="ECO:0000256" key="1">
    <source>
        <dbReference type="SAM" id="MobiDB-lite"/>
    </source>
</evidence>
<reference evidence="3 4" key="1">
    <citation type="submission" date="2024-02" db="EMBL/GenBank/DDBJ databases">
        <title>Seven novel Bacillus-like species.</title>
        <authorList>
            <person name="Liu G."/>
        </authorList>
    </citation>
    <scope>NUCLEOTIDE SEQUENCE [LARGE SCALE GENOMIC DNA]</scope>
    <source>
        <strain evidence="3 4">FJAT-52991</strain>
    </source>
</reference>
<evidence type="ECO:0000256" key="2">
    <source>
        <dbReference type="SAM" id="Phobius"/>
    </source>
</evidence>
<protein>
    <submittedName>
        <fullName evidence="3">Uncharacterized protein</fullName>
    </submittedName>
</protein>
<keyword evidence="4" id="KW-1185">Reference proteome</keyword>
<organism evidence="3 4">
    <name type="scientific">Bacillus kandeliae</name>
    <dbReference type="NCBI Taxonomy" id="3129297"/>
    <lineage>
        <taxon>Bacteria</taxon>
        <taxon>Bacillati</taxon>
        <taxon>Bacillota</taxon>
        <taxon>Bacilli</taxon>
        <taxon>Bacillales</taxon>
        <taxon>Bacillaceae</taxon>
        <taxon>Bacillus</taxon>
    </lineage>
</organism>
<keyword evidence="2" id="KW-0472">Membrane</keyword>
<evidence type="ECO:0000313" key="4">
    <source>
        <dbReference type="Proteomes" id="UP001387364"/>
    </source>
</evidence>
<name>A0ABZ2N297_9BACI</name>
<sequence length="88" mass="10505">MTVDPYRELAKKNRQEIQKVHVEKLEANETEDHSRIKKREEQEEQHRRNPLLTILLCSFILIPILTGLWYSYEQSKKEPSNSEVIEKA</sequence>
<dbReference type="EMBL" id="CP147404">
    <property type="protein sequence ID" value="WXB91843.1"/>
    <property type="molecule type" value="Genomic_DNA"/>
</dbReference>
<accession>A0ABZ2N297</accession>
<keyword evidence="2" id="KW-1133">Transmembrane helix</keyword>
<proteinExistence type="predicted"/>
<feature type="transmembrane region" description="Helical" evidence="2">
    <location>
        <begin position="51"/>
        <end position="72"/>
    </location>
</feature>